<keyword evidence="4" id="KW-1185">Reference proteome</keyword>
<evidence type="ECO:0000256" key="1">
    <source>
        <dbReference type="SAM" id="MobiDB-lite"/>
    </source>
</evidence>
<dbReference type="RefSeq" id="WP_248908601.1">
    <property type="nucleotide sequence ID" value="NZ_JALLPK010000001.1"/>
</dbReference>
<dbReference type="AlphaFoldDB" id="A0ABD5YUY8"/>
<evidence type="ECO:0008006" key="5">
    <source>
        <dbReference type="Google" id="ProtNLM"/>
    </source>
</evidence>
<evidence type="ECO:0000313" key="4">
    <source>
        <dbReference type="Proteomes" id="UP001596417"/>
    </source>
</evidence>
<gene>
    <name evidence="3" type="ORF">ACFQL7_15340</name>
</gene>
<proteinExistence type="predicted"/>
<keyword evidence="2" id="KW-0812">Transmembrane</keyword>
<evidence type="ECO:0000313" key="3">
    <source>
        <dbReference type="EMBL" id="MFC7191056.1"/>
    </source>
</evidence>
<keyword evidence="2" id="KW-1133">Transmembrane helix</keyword>
<feature type="compositionally biased region" description="Low complexity" evidence="1">
    <location>
        <begin position="289"/>
        <end position="306"/>
    </location>
</feature>
<accession>A0ABD5YUY8</accession>
<comment type="caution">
    <text evidence="3">The sequence shown here is derived from an EMBL/GenBank/DDBJ whole genome shotgun (WGS) entry which is preliminary data.</text>
</comment>
<feature type="region of interest" description="Disordered" evidence="1">
    <location>
        <begin position="268"/>
        <end position="312"/>
    </location>
</feature>
<name>A0ABD5YUY8_9EURY</name>
<reference evidence="3 4" key="1">
    <citation type="journal article" date="2019" name="Int. J. Syst. Evol. Microbiol.">
        <title>The Global Catalogue of Microorganisms (GCM) 10K type strain sequencing project: providing services to taxonomists for standard genome sequencing and annotation.</title>
        <authorList>
            <consortium name="The Broad Institute Genomics Platform"/>
            <consortium name="The Broad Institute Genome Sequencing Center for Infectious Disease"/>
            <person name="Wu L."/>
            <person name="Ma J."/>
        </authorList>
    </citation>
    <scope>NUCLEOTIDE SEQUENCE [LARGE SCALE GENOMIC DNA]</scope>
    <source>
        <strain evidence="3 4">RDMS1</strain>
    </source>
</reference>
<dbReference type="Proteomes" id="UP001596417">
    <property type="component" value="Unassembled WGS sequence"/>
</dbReference>
<organism evidence="3 4">
    <name type="scientific">Halocatena marina</name>
    <dbReference type="NCBI Taxonomy" id="2934937"/>
    <lineage>
        <taxon>Archaea</taxon>
        <taxon>Methanobacteriati</taxon>
        <taxon>Methanobacteriota</taxon>
        <taxon>Stenosarchaea group</taxon>
        <taxon>Halobacteria</taxon>
        <taxon>Halobacteriales</taxon>
        <taxon>Natronomonadaceae</taxon>
        <taxon>Halocatena</taxon>
    </lineage>
</organism>
<sequence>MTMKRSTNSSSTKGLYERLNSSIAGRLGTAATVAMVLIVVGSVAMGTVASVNAQQGTQSGNNTSGNGGAAEQFAVTQGNNCYTVSPLGNDTDNVVSFYNYRGEGSGYSSRGTTDLQVEDTSQMFLYKGNGGLSLVFLHDRFTGNASSGGGAVTLEMHGLPVTGGWTVKDDGYAGSNDTFTFNESVATASWSWAGGRSDGGVYQANPNAWNSEVKIVPRFNRESASYPDPEWEGDETSNQVQRWIVRSGDGEAHALNLYEPVMIQKGTCGQTGNQMTDSGAGGSNGDGQMDTSTEMGTTSTDSGGSSNQTEATGPGFGIGLTVFALAAALIAILRRR</sequence>
<feature type="transmembrane region" description="Helical" evidence="2">
    <location>
        <begin position="315"/>
        <end position="333"/>
    </location>
</feature>
<dbReference type="EMBL" id="JBHTAX010000001">
    <property type="protein sequence ID" value="MFC7191056.1"/>
    <property type="molecule type" value="Genomic_DNA"/>
</dbReference>
<keyword evidence="2" id="KW-0472">Membrane</keyword>
<protein>
    <recommendedName>
        <fullName evidence="5">PGF-CTERM sorting domain-containing protein</fullName>
    </recommendedName>
</protein>
<evidence type="ECO:0000256" key="2">
    <source>
        <dbReference type="SAM" id="Phobius"/>
    </source>
</evidence>
<feature type="compositionally biased region" description="Polar residues" evidence="1">
    <location>
        <begin position="268"/>
        <end position="277"/>
    </location>
</feature>